<name>A0ABR7KR52_9SPHI</name>
<evidence type="ECO:0000313" key="2">
    <source>
        <dbReference type="Proteomes" id="UP000652755"/>
    </source>
</evidence>
<dbReference type="RefSeq" id="WP_187070800.1">
    <property type="nucleotide sequence ID" value="NZ_JACRYL010000006.1"/>
</dbReference>
<evidence type="ECO:0000313" key="1">
    <source>
        <dbReference type="EMBL" id="MBC6110330.1"/>
    </source>
</evidence>
<dbReference type="EMBL" id="JACRYL010000006">
    <property type="protein sequence ID" value="MBC6110330.1"/>
    <property type="molecule type" value="Genomic_DNA"/>
</dbReference>
<dbReference type="Proteomes" id="UP000652755">
    <property type="component" value="Unassembled WGS sequence"/>
</dbReference>
<reference evidence="1 2" key="1">
    <citation type="submission" date="2020-08" db="EMBL/GenBank/DDBJ databases">
        <authorList>
            <person name="Sun Q."/>
            <person name="Inoue M."/>
        </authorList>
    </citation>
    <scope>NUCLEOTIDE SEQUENCE [LARGE SCALE GENOMIC DNA]</scope>
    <source>
        <strain evidence="1 2">CCM 8938</strain>
    </source>
</reference>
<protein>
    <submittedName>
        <fullName evidence="1">Uncharacterized protein</fullName>
    </submittedName>
</protein>
<accession>A0ABR7KR52</accession>
<comment type="caution">
    <text evidence="1">The sequence shown here is derived from an EMBL/GenBank/DDBJ whole genome shotgun (WGS) entry which is preliminary data.</text>
</comment>
<proteinExistence type="predicted"/>
<keyword evidence="2" id="KW-1185">Reference proteome</keyword>
<gene>
    <name evidence="1" type="ORF">H7U22_07825</name>
</gene>
<organism evidence="1 2">
    <name type="scientific">Pedobacter fastidiosus</name>
    <dbReference type="NCBI Taxonomy" id="2765361"/>
    <lineage>
        <taxon>Bacteria</taxon>
        <taxon>Pseudomonadati</taxon>
        <taxon>Bacteroidota</taxon>
        <taxon>Sphingobacteriia</taxon>
        <taxon>Sphingobacteriales</taxon>
        <taxon>Sphingobacteriaceae</taxon>
        <taxon>Pedobacter</taxon>
    </lineage>
</organism>
<sequence>MEFQNDKNFNNPEPTLSAQSVSIDFSKVENGINEISSSFWEEINNEIQSDDLPLWRMWR</sequence>